<dbReference type="AlphaFoldDB" id="A0A1G4JX12"/>
<keyword evidence="3" id="KW-1185">Reference proteome</keyword>
<name>A0A1G4JX12_9SACH</name>
<dbReference type="GO" id="GO:0000398">
    <property type="term" value="P:mRNA splicing, via spliceosome"/>
    <property type="evidence" value="ECO:0007669"/>
    <property type="project" value="InterPro"/>
</dbReference>
<organism evidence="2 3">
    <name type="scientific">Lachancea nothofagi CBS 11611</name>
    <dbReference type="NCBI Taxonomy" id="1266666"/>
    <lineage>
        <taxon>Eukaryota</taxon>
        <taxon>Fungi</taxon>
        <taxon>Dikarya</taxon>
        <taxon>Ascomycota</taxon>
        <taxon>Saccharomycotina</taxon>
        <taxon>Saccharomycetes</taxon>
        <taxon>Saccharomycetales</taxon>
        <taxon>Saccharomycetaceae</taxon>
        <taxon>Lachancea</taxon>
    </lineage>
</organism>
<dbReference type="Pfam" id="PF19097">
    <property type="entry name" value="Snu56_snRNP"/>
    <property type="match status" value="1"/>
</dbReference>
<feature type="region of interest" description="Disordered" evidence="1">
    <location>
        <begin position="264"/>
        <end position="328"/>
    </location>
</feature>
<feature type="compositionally biased region" description="Polar residues" evidence="1">
    <location>
        <begin position="288"/>
        <end position="305"/>
    </location>
</feature>
<reference evidence="3" key="1">
    <citation type="submission" date="2016-03" db="EMBL/GenBank/DDBJ databases">
        <authorList>
            <person name="Devillers Hugo."/>
        </authorList>
    </citation>
    <scope>NUCLEOTIDE SEQUENCE [LARGE SCALE GENOMIC DNA]</scope>
</reference>
<dbReference type="GO" id="GO:0003729">
    <property type="term" value="F:mRNA binding"/>
    <property type="evidence" value="ECO:0007669"/>
    <property type="project" value="InterPro"/>
</dbReference>
<dbReference type="InterPro" id="IPR043954">
    <property type="entry name" value="Snu56_snRNP"/>
</dbReference>
<feature type="compositionally biased region" description="Low complexity" evidence="1">
    <location>
        <begin position="306"/>
        <end position="323"/>
    </location>
</feature>
<evidence type="ECO:0000313" key="2">
    <source>
        <dbReference type="EMBL" id="SCU95517.1"/>
    </source>
</evidence>
<gene>
    <name evidence="2" type="ORF">LANO_0E10594G</name>
</gene>
<evidence type="ECO:0000313" key="3">
    <source>
        <dbReference type="Proteomes" id="UP000189911"/>
    </source>
</evidence>
<dbReference type="EMBL" id="LT598451">
    <property type="protein sequence ID" value="SCU95517.1"/>
    <property type="molecule type" value="Genomic_DNA"/>
</dbReference>
<dbReference type="Proteomes" id="UP000189911">
    <property type="component" value="Chromosome E"/>
</dbReference>
<sequence>MGVKKRPLSGGSGSRVRAKRADNYDACSLLSTYKFMSRKNTSVDKVIRKSVVLVSLTNEDVQFIQNSQLTQELKSKNLDFVLQEDGLSYLCAWNFRALELALILGFVFGNKGKQWLGKTTKDPWYVPREIPLRGSFYVHKSCKLHSGYDKAQVGITVSKFIDLADFTEVSVNTYGLTSMVEAISSFSSSINFRKPHHIVKEEFSNSLKALKLKNKIAMTTLPFLDKDILTNAEELSTGNAVILEKSKASLTNFVESLINHNEIVPSTEKETTDGFQQVAQEPEIPRRTTGNTSRYSGNTSSVPSQTSTRENTNRNTNGRTLDTQSRGMNANYLTQDQIRDYCVASVRASIEAVKAKSPYQILKTYIKCPRQHYVDLVYDNLNRLRSETNCNIVVMNLNNVHESASWFDSLDVAKHTKGTAIISVPHPSTVRAVSIGGIGEHNVKALQLLLELLETNA</sequence>
<dbReference type="OrthoDB" id="4034976at2759"/>
<protein>
    <submittedName>
        <fullName evidence="2">LANO_0E10594g1_1</fullName>
    </submittedName>
</protein>
<proteinExistence type="predicted"/>
<accession>A0A1G4JX12</accession>
<evidence type="ECO:0000256" key="1">
    <source>
        <dbReference type="SAM" id="MobiDB-lite"/>
    </source>
</evidence>